<sequence length="51" mass="6080">MLHQTATTKKFKESDYKVTHKRNLRLFSSQIFINTTRLIKLRSRQSKIQGT</sequence>
<accession>A0A7N0UCE3</accession>
<dbReference type="Gramene" id="Kaladp0060s0216.1.v1.1">
    <property type="protein sequence ID" value="Kaladp0060s0216.1.v1.1.CDS.1"/>
    <property type="gene ID" value="Kaladp0060s0216.v1.1"/>
</dbReference>
<proteinExistence type="predicted"/>
<evidence type="ECO:0000313" key="2">
    <source>
        <dbReference type="Proteomes" id="UP000594263"/>
    </source>
</evidence>
<protein>
    <submittedName>
        <fullName evidence="1">Uncharacterized protein</fullName>
    </submittedName>
</protein>
<dbReference type="AlphaFoldDB" id="A0A7N0UCE3"/>
<dbReference type="EnsemblPlants" id="Kaladp0060s0216.1.v1.1">
    <property type="protein sequence ID" value="Kaladp0060s0216.1.v1.1.CDS.1"/>
    <property type="gene ID" value="Kaladp0060s0216.v1.1"/>
</dbReference>
<keyword evidence="2" id="KW-1185">Reference proteome</keyword>
<organism evidence="1 2">
    <name type="scientific">Kalanchoe fedtschenkoi</name>
    <name type="common">Lavender scallops</name>
    <name type="synonym">South American air plant</name>
    <dbReference type="NCBI Taxonomy" id="63787"/>
    <lineage>
        <taxon>Eukaryota</taxon>
        <taxon>Viridiplantae</taxon>
        <taxon>Streptophyta</taxon>
        <taxon>Embryophyta</taxon>
        <taxon>Tracheophyta</taxon>
        <taxon>Spermatophyta</taxon>
        <taxon>Magnoliopsida</taxon>
        <taxon>eudicotyledons</taxon>
        <taxon>Gunneridae</taxon>
        <taxon>Pentapetalae</taxon>
        <taxon>Saxifragales</taxon>
        <taxon>Crassulaceae</taxon>
        <taxon>Kalanchoe</taxon>
    </lineage>
</organism>
<dbReference type="Proteomes" id="UP000594263">
    <property type="component" value="Unplaced"/>
</dbReference>
<name>A0A7N0UCE3_KALFE</name>
<evidence type="ECO:0000313" key="1">
    <source>
        <dbReference type="EnsemblPlants" id="Kaladp0060s0216.1.v1.1.CDS.1"/>
    </source>
</evidence>
<reference evidence="1" key="1">
    <citation type="submission" date="2021-01" db="UniProtKB">
        <authorList>
            <consortium name="EnsemblPlants"/>
        </authorList>
    </citation>
    <scope>IDENTIFICATION</scope>
</reference>